<dbReference type="PRINTS" id="PR00131">
    <property type="entry name" value="GLHYDRLASE1"/>
</dbReference>
<dbReference type="OrthoDB" id="65569at2759"/>
<reference evidence="4 5" key="1">
    <citation type="submission" date="2019-07" db="EMBL/GenBank/DDBJ databases">
        <title>De Novo Assembly of kiwifruit Actinidia rufa.</title>
        <authorList>
            <person name="Sugita-Konishi S."/>
            <person name="Sato K."/>
            <person name="Mori E."/>
            <person name="Abe Y."/>
            <person name="Kisaki G."/>
            <person name="Hamano K."/>
            <person name="Suezawa K."/>
            <person name="Otani M."/>
            <person name="Fukuda T."/>
            <person name="Manabe T."/>
            <person name="Gomi K."/>
            <person name="Tabuchi M."/>
            <person name="Akimitsu K."/>
            <person name="Kataoka I."/>
        </authorList>
    </citation>
    <scope>NUCLEOTIDE SEQUENCE [LARGE SCALE GENOMIC DNA]</scope>
    <source>
        <strain evidence="5">cv. Fuchu</strain>
    </source>
</reference>
<protein>
    <submittedName>
        <fullName evidence="4">Beta glucosidase 34</fullName>
    </submittedName>
</protein>
<dbReference type="Proteomes" id="UP000585474">
    <property type="component" value="Unassembled WGS sequence"/>
</dbReference>
<proteinExistence type="inferred from homology"/>
<organism evidence="4 5">
    <name type="scientific">Actinidia rufa</name>
    <dbReference type="NCBI Taxonomy" id="165716"/>
    <lineage>
        <taxon>Eukaryota</taxon>
        <taxon>Viridiplantae</taxon>
        <taxon>Streptophyta</taxon>
        <taxon>Embryophyta</taxon>
        <taxon>Tracheophyta</taxon>
        <taxon>Spermatophyta</taxon>
        <taxon>Magnoliopsida</taxon>
        <taxon>eudicotyledons</taxon>
        <taxon>Gunneridae</taxon>
        <taxon>Pentapetalae</taxon>
        <taxon>asterids</taxon>
        <taxon>Ericales</taxon>
        <taxon>Actinidiaceae</taxon>
        <taxon>Actinidia</taxon>
    </lineage>
</organism>
<keyword evidence="5" id="KW-1185">Reference proteome</keyword>
<evidence type="ECO:0000313" key="5">
    <source>
        <dbReference type="Proteomes" id="UP000585474"/>
    </source>
</evidence>
<comment type="caution">
    <text evidence="4">The sequence shown here is derived from an EMBL/GenBank/DDBJ whole genome shotgun (WGS) entry which is preliminary data.</text>
</comment>
<dbReference type="PROSITE" id="PS00572">
    <property type="entry name" value="GLYCOSYL_HYDROL_F1_1"/>
    <property type="match status" value="1"/>
</dbReference>
<dbReference type="InterPro" id="IPR017853">
    <property type="entry name" value="GH"/>
</dbReference>
<dbReference type="PANTHER" id="PTHR10353">
    <property type="entry name" value="GLYCOSYL HYDROLASE"/>
    <property type="match status" value="1"/>
</dbReference>
<dbReference type="GO" id="GO:0008422">
    <property type="term" value="F:beta-glucosidase activity"/>
    <property type="evidence" value="ECO:0007669"/>
    <property type="project" value="TreeGrafter"/>
</dbReference>
<dbReference type="EMBL" id="BJWL01000015">
    <property type="protein sequence ID" value="GFZ02763.1"/>
    <property type="molecule type" value="Genomic_DNA"/>
</dbReference>
<dbReference type="SUPFAM" id="SSF51445">
    <property type="entry name" value="(Trans)glycosidases"/>
    <property type="match status" value="1"/>
</dbReference>
<dbReference type="InterPro" id="IPR001360">
    <property type="entry name" value="Glyco_hydro_1"/>
</dbReference>
<evidence type="ECO:0000256" key="3">
    <source>
        <dbReference type="RuleBase" id="RU003690"/>
    </source>
</evidence>
<gene>
    <name evidence="4" type="ORF">Acr_15g0013710</name>
</gene>
<evidence type="ECO:0000313" key="4">
    <source>
        <dbReference type="EMBL" id="GFZ02763.1"/>
    </source>
</evidence>
<feature type="active site" description="Nucleophile" evidence="2">
    <location>
        <position position="278"/>
    </location>
</feature>
<dbReference type="InterPro" id="IPR018120">
    <property type="entry name" value="Glyco_hydro_1_AS"/>
</dbReference>
<dbReference type="GO" id="GO:0005975">
    <property type="term" value="P:carbohydrate metabolic process"/>
    <property type="evidence" value="ECO:0007669"/>
    <property type="project" value="InterPro"/>
</dbReference>
<dbReference type="AlphaFoldDB" id="A0A7J0FVN3"/>
<accession>A0A7J0FVN3</accession>
<evidence type="ECO:0000256" key="2">
    <source>
        <dbReference type="PROSITE-ProRule" id="PRU10055"/>
    </source>
</evidence>
<sequence>MVSDSLYHGPRVLPKGRVSGGVNALGVKYYNNLINEILANGMVPYVTIFHWDLPQALEDEYTGFRNKKIVDDFRDYAEFLFKTFGDRVKHWFTLNEPYTYKGDSSTEPYIVTHHLILAHGAAPYQRGQIGVTLVTAWFVPTTATTTSERAARRALDFMFGWFLHPMTYGDYPMTLRALAGNRVPKFTAEETAMLQKSYDFLGVNYYTAFFASNVMFSNSINISMTTDNHANLTSVKDDGVAIGQSTALNWLYVYPKGMEDLMLYLKDNYGNPPIYITENGIAEANNDTLPVQEALKDNDRIEYLYSHLLYLSKAIKAGVNVKGYFMWAFMDDFEWDAGFTVRFGMYYIDYKNGLKRYPKYSAYWYKKFLQT</sequence>
<comment type="similarity">
    <text evidence="1 3">Belongs to the glycosyl hydrolase 1 family.</text>
</comment>
<dbReference type="Gene3D" id="3.20.20.80">
    <property type="entry name" value="Glycosidases"/>
    <property type="match status" value="1"/>
</dbReference>
<dbReference type="PANTHER" id="PTHR10353:SF297">
    <property type="entry name" value="VICIANIN HYDROLASE-LIKE"/>
    <property type="match status" value="1"/>
</dbReference>
<evidence type="ECO:0000256" key="1">
    <source>
        <dbReference type="ARBA" id="ARBA00010838"/>
    </source>
</evidence>
<dbReference type="Pfam" id="PF00232">
    <property type="entry name" value="Glyco_hydro_1"/>
    <property type="match status" value="1"/>
</dbReference>
<name>A0A7J0FVN3_9ERIC</name>